<protein>
    <submittedName>
        <fullName evidence="1">Uncharacterized protein</fullName>
    </submittedName>
</protein>
<sequence>MSQTHELPTPTHPDMFKDLSWELSHGVRVRTHKYDETLYAFEITQYKQCLGTLIPNSIGDMKRMKYVLDNDLPIDGFECNDGFGTVIHVKKKGPPN</sequence>
<accession>A0A268NW99</accession>
<comment type="caution">
    <text evidence="1">The sequence shown here is derived from an EMBL/GenBank/DDBJ whole genome shotgun (WGS) entry which is preliminary data.</text>
</comment>
<dbReference type="AlphaFoldDB" id="A0A268NW99"/>
<gene>
    <name evidence="1" type="ORF">CHH72_16575</name>
</gene>
<evidence type="ECO:0000313" key="1">
    <source>
        <dbReference type="EMBL" id="PAE87744.1"/>
    </source>
</evidence>
<dbReference type="Proteomes" id="UP000216207">
    <property type="component" value="Unassembled WGS sequence"/>
</dbReference>
<reference evidence="1 2" key="1">
    <citation type="submission" date="2017-07" db="EMBL/GenBank/DDBJ databases">
        <title>Isolation and whole genome analysis of endospore-forming bacteria from heroin.</title>
        <authorList>
            <person name="Kalinowski J."/>
            <person name="Ahrens B."/>
            <person name="Al-Dilaimi A."/>
            <person name="Winkler A."/>
            <person name="Wibberg D."/>
            <person name="Schleenbecker U."/>
            <person name="Ruckert C."/>
            <person name="Wolfel R."/>
            <person name="Grass G."/>
        </authorList>
    </citation>
    <scope>NUCLEOTIDE SEQUENCE [LARGE SCALE GENOMIC DNA]</scope>
    <source>
        <strain evidence="1 2">7539</strain>
    </source>
</reference>
<proteinExistence type="predicted"/>
<name>A0A268NW99_SHOCL</name>
<dbReference type="EMBL" id="NPCC01000029">
    <property type="protein sequence ID" value="PAE87744.1"/>
    <property type="molecule type" value="Genomic_DNA"/>
</dbReference>
<organism evidence="1 2">
    <name type="scientific">Shouchella clausii</name>
    <name type="common">Alkalihalobacillus clausii</name>
    <dbReference type="NCBI Taxonomy" id="79880"/>
    <lineage>
        <taxon>Bacteria</taxon>
        <taxon>Bacillati</taxon>
        <taxon>Bacillota</taxon>
        <taxon>Bacilli</taxon>
        <taxon>Bacillales</taxon>
        <taxon>Bacillaceae</taxon>
        <taxon>Shouchella</taxon>
    </lineage>
</organism>
<evidence type="ECO:0000313" key="2">
    <source>
        <dbReference type="Proteomes" id="UP000216207"/>
    </source>
</evidence>